<feature type="domain" description="DUF8040" evidence="9">
    <location>
        <begin position="1"/>
        <end position="69"/>
    </location>
</feature>
<dbReference type="GO" id="GO:0004518">
    <property type="term" value="F:nuclease activity"/>
    <property type="evidence" value="ECO:0007669"/>
    <property type="project" value="UniProtKB-KW"/>
</dbReference>
<dbReference type="EMBL" id="KZ502458">
    <property type="protein sequence ID" value="PKU78281.1"/>
    <property type="molecule type" value="Genomic_DNA"/>
</dbReference>
<dbReference type="InterPro" id="IPR045249">
    <property type="entry name" value="HARBI1-like"/>
</dbReference>
<dbReference type="PANTHER" id="PTHR22930">
    <property type="match status" value="1"/>
</dbReference>
<dbReference type="InterPro" id="IPR027806">
    <property type="entry name" value="HARBI1_dom"/>
</dbReference>
<proteinExistence type="inferred from homology"/>
<dbReference type="GO" id="GO:0005634">
    <property type="term" value="C:nucleus"/>
    <property type="evidence" value="ECO:0007669"/>
    <property type="project" value="UniProtKB-SubCell"/>
</dbReference>
<dbReference type="AlphaFoldDB" id="A0A2I0WRM1"/>
<dbReference type="GO" id="GO:0016787">
    <property type="term" value="F:hydrolase activity"/>
    <property type="evidence" value="ECO:0007669"/>
    <property type="project" value="UniProtKB-KW"/>
</dbReference>
<comment type="cofactor">
    <cofactor evidence="1">
        <name>a divalent metal cation</name>
        <dbReference type="ChEBI" id="CHEBI:60240"/>
    </cofactor>
</comment>
<evidence type="ECO:0000259" key="8">
    <source>
        <dbReference type="Pfam" id="PF13359"/>
    </source>
</evidence>
<feature type="domain" description="DDE Tnp4" evidence="8">
    <location>
        <begin position="105"/>
        <end position="264"/>
    </location>
</feature>
<comment type="subcellular location">
    <subcellularLocation>
        <location evidence="2">Nucleus</location>
    </subcellularLocation>
</comment>
<evidence type="ECO:0000256" key="4">
    <source>
        <dbReference type="ARBA" id="ARBA00022722"/>
    </source>
</evidence>
<keyword evidence="5" id="KW-0479">Metal-binding</keyword>
<protein>
    <submittedName>
        <fullName evidence="10">Uncharacterized protein</fullName>
    </submittedName>
</protein>
<name>A0A2I0WRM1_9ASPA</name>
<keyword evidence="7" id="KW-0539">Nucleus</keyword>
<evidence type="ECO:0000256" key="3">
    <source>
        <dbReference type="ARBA" id="ARBA00006958"/>
    </source>
</evidence>
<keyword evidence="11" id="KW-1185">Reference proteome</keyword>
<evidence type="ECO:0000256" key="7">
    <source>
        <dbReference type="ARBA" id="ARBA00023242"/>
    </source>
</evidence>
<dbReference type="InterPro" id="IPR058353">
    <property type="entry name" value="DUF8040"/>
</dbReference>
<evidence type="ECO:0000256" key="2">
    <source>
        <dbReference type="ARBA" id="ARBA00004123"/>
    </source>
</evidence>
<evidence type="ECO:0000313" key="11">
    <source>
        <dbReference type="Proteomes" id="UP000233837"/>
    </source>
</evidence>
<dbReference type="Pfam" id="PF26138">
    <property type="entry name" value="DUF8040"/>
    <property type="match status" value="1"/>
</dbReference>
<dbReference type="Proteomes" id="UP000233837">
    <property type="component" value="Unassembled WGS sequence"/>
</dbReference>
<comment type="similarity">
    <text evidence="3">Belongs to the HARBI1 family.</text>
</comment>
<evidence type="ECO:0000256" key="5">
    <source>
        <dbReference type="ARBA" id="ARBA00022723"/>
    </source>
</evidence>
<dbReference type="GO" id="GO:0046872">
    <property type="term" value="F:metal ion binding"/>
    <property type="evidence" value="ECO:0007669"/>
    <property type="project" value="UniProtKB-KW"/>
</dbReference>
<sequence length="321" mass="37209">MRRAPFFKLCDLMRTRGLLLDTINVRIEEQVAMLLHTLGHSIRNRVIRFNFHRSGETVSRYFNAALHAVGELRNEFIKPPSPETPYKIKSSNRFMPFFKDCIGAIDGTHIKARVPKENEAAFRGRKPYPTQNVLAAVDFDLKITYVLAGWEGSAHDAAVLKNALERSDGLHVPAGKYYLADGGYSTRNGFISPYRATRYHLKEFSSIQPTNSKELFNLRHSSLRTTVERAFGSLKNRFTIIKCEPYFPLQTQVEIVIVCCILHNWIITEGGDEFMQSEDEWARRNHCRRRDQAAVNDSREWLNKRDEIVQFMWTRMQNDGY</sequence>
<accession>A0A2I0WRM1</accession>
<evidence type="ECO:0000259" key="9">
    <source>
        <dbReference type="Pfam" id="PF26138"/>
    </source>
</evidence>
<dbReference type="Pfam" id="PF13359">
    <property type="entry name" value="DDE_Tnp_4"/>
    <property type="match status" value="1"/>
</dbReference>
<gene>
    <name evidence="10" type="ORF">MA16_Dca008906</name>
</gene>
<dbReference type="PANTHER" id="PTHR22930:SF259">
    <property type="entry name" value="OS08G0106900 PROTEIN"/>
    <property type="match status" value="1"/>
</dbReference>
<evidence type="ECO:0000313" key="10">
    <source>
        <dbReference type="EMBL" id="PKU78281.1"/>
    </source>
</evidence>
<evidence type="ECO:0000256" key="6">
    <source>
        <dbReference type="ARBA" id="ARBA00022801"/>
    </source>
</evidence>
<reference evidence="10 11" key="2">
    <citation type="journal article" date="2017" name="Nature">
        <title>The Apostasia genome and the evolution of orchids.</title>
        <authorList>
            <person name="Zhang G.Q."/>
            <person name="Liu K.W."/>
            <person name="Li Z."/>
            <person name="Lohaus R."/>
            <person name="Hsiao Y.Y."/>
            <person name="Niu S.C."/>
            <person name="Wang J.Y."/>
            <person name="Lin Y.C."/>
            <person name="Xu Q."/>
            <person name="Chen L.J."/>
            <person name="Yoshida K."/>
            <person name="Fujiwara S."/>
            <person name="Wang Z.W."/>
            <person name="Zhang Y.Q."/>
            <person name="Mitsuda N."/>
            <person name="Wang M."/>
            <person name="Liu G.H."/>
            <person name="Pecoraro L."/>
            <person name="Huang H.X."/>
            <person name="Xiao X.J."/>
            <person name="Lin M."/>
            <person name="Wu X.Y."/>
            <person name="Wu W.L."/>
            <person name="Chen Y.Y."/>
            <person name="Chang S.B."/>
            <person name="Sakamoto S."/>
            <person name="Ohme-Takagi M."/>
            <person name="Yagi M."/>
            <person name="Zeng S.J."/>
            <person name="Shen C.Y."/>
            <person name="Yeh C.M."/>
            <person name="Luo Y.B."/>
            <person name="Tsai W.C."/>
            <person name="Van de Peer Y."/>
            <person name="Liu Z.J."/>
        </authorList>
    </citation>
    <scope>NUCLEOTIDE SEQUENCE [LARGE SCALE GENOMIC DNA]</scope>
    <source>
        <tissue evidence="10">The whole plant</tissue>
    </source>
</reference>
<reference evidence="10 11" key="1">
    <citation type="journal article" date="2016" name="Sci. Rep.">
        <title>The Dendrobium catenatum Lindl. genome sequence provides insights into polysaccharide synthase, floral development and adaptive evolution.</title>
        <authorList>
            <person name="Zhang G.Q."/>
            <person name="Xu Q."/>
            <person name="Bian C."/>
            <person name="Tsai W.C."/>
            <person name="Yeh C.M."/>
            <person name="Liu K.W."/>
            <person name="Yoshida K."/>
            <person name="Zhang L.S."/>
            <person name="Chang S.B."/>
            <person name="Chen F."/>
            <person name="Shi Y."/>
            <person name="Su Y.Y."/>
            <person name="Zhang Y.Q."/>
            <person name="Chen L.J."/>
            <person name="Yin Y."/>
            <person name="Lin M."/>
            <person name="Huang H."/>
            <person name="Deng H."/>
            <person name="Wang Z.W."/>
            <person name="Zhu S.L."/>
            <person name="Zhao X."/>
            <person name="Deng C."/>
            <person name="Niu S.C."/>
            <person name="Huang J."/>
            <person name="Wang M."/>
            <person name="Liu G.H."/>
            <person name="Yang H.J."/>
            <person name="Xiao X.J."/>
            <person name="Hsiao Y.Y."/>
            <person name="Wu W.L."/>
            <person name="Chen Y.Y."/>
            <person name="Mitsuda N."/>
            <person name="Ohme-Takagi M."/>
            <person name="Luo Y.B."/>
            <person name="Van de Peer Y."/>
            <person name="Liu Z.J."/>
        </authorList>
    </citation>
    <scope>NUCLEOTIDE SEQUENCE [LARGE SCALE GENOMIC DNA]</scope>
    <source>
        <tissue evidence="10">The whole plant</tissue>
    </source>
</reference>
<keyword evidence="4" id="KW-0540">Nuclease</keyword>
<keyword evidence="6" id="KW-0378">Hydrolase</keyword>
<evidence type="ECO:0000256" key="1">
    <source>
        <dbReference type="ARBA" id="ARBA00001968"/>
    </source>
</evidence>
<organism evidence="10 11">
    <name type="scientific">Dendrobium catenatum</name>
    <dbReference type="NCBI Taxonomy" id="906689"/>
    <lineage>
        <taxon>Eukaryota</taxon>
        <taxon>Viridiplantae</taxon>
        <taxon>Streptophyta</taxon>
        <taxon>Embryophyta</taxon>
        <taxon>Tracheophyta</taxon>
        <taxon>Spermatophyta</taxon>
        <taxon>Magnoliopsida</taxon>
        <taxon>Liliopsida</taxon>
        <taxon>Asparagales</taxon>
        <taxon>Orchidaceae</taxon>
        <taxon>Epidendroideae</taxon>
        <taxon>Malaxideae</taxon>
        <taxon>Dendrobiinae</taxon>
        <taxon>Dendrobium</taxon>
    </lineage>
</organism>